<keyword evidence="8" id="KW-0249">Electron transport</keyword>
<comment type="similarity">
    <text evidence="3">Belongs to the FAD-dependent oxidoreductase 2 family. FRD/SDH subfamily.</text>
</comment>
<comment type="caution">
    <text evidence="15">The sequence shown here is derived from an EMBL/GenBank/DDBJ whole genome shotgun (WGS) entry which is preliminary data.</text>
</comment>
<keyword evidence="16" id="KW-1185">Reference proteome</keyword>
<dbReference type="GO" id="GO:0044281">
    <property type="term" value="P:small molecule metabolic process"/>
    <property type="evidence" value="ECO:0007669"/>
    <property type="project" value="UniProtKB-ARBA"/>
</dbReference>
<accession>A0AA35XD06</accession>
<dbReference type="Gene3D" id="1.20.58.100">
    <property type="entry name" value="Fumarate reductase/succinate dehydrogenase flavoprotein-like, C-terminal domain"/>
    <property type="match status" value="1"/>
</dbReference>
<dbReference type="InterPro" id="IPR036188">
    <property type="entry name" value="FAD/NAD-bd_sf"/>
</dbReference>
<comment type="cofactor">
    <cofactor evidence="1">
        <name>FAD</name>
        <dbReference type="ChEBI" id="CHEBI:57692"/>
    </cofactor>
</comment>
<reference evidence="15" key="1">
    <citation type="submission" date="2023-03" db="EMBL/GenBank/DDBJ databases">
        <authorList>
            <person name="Steffen K."/>
            <person name="Cardenas P."/>
        </authorList>
    </citation>
    <scope>NUCLEOTIDE SEQUENCE</scope>
</reference>
<keyword evidence="9" id="KW-0560">Oxidoreductase</keyword>
<evidence type="ECO:0000256" key="6">
    <source>
        <dbReference type="ARBA" id="ARBA00022630"/>
    </source>
</evidence>
<dbReference type="Gene3D" id="3.50.50.60">
    <property type="entry name" value="FAD/NAD(P)-binding domain"/>
    <property type="match status" value="1"/>
</dbReference>
<feature type="active site" description="Proton acceptor" evidence="12">
    <location>
        <position position="273"/>
    </location>
</feature>
<evidence type="ECO:0000256" key="9">
    <source>
        <dbReference type="ARBA" id="ARBA00023002"/>
    </source>
</evidence>
<dbReference type="InterPro" id="IPR037099">
    <property type="entry name" value="Fum_R/Succ_DH_flav-like_C_sf"/>
</dbReference>
<protein>
    <recommendedName>
        <fullName evidence="4">succinate dehydrogenase</fullName>
        <ecNumber evidence="4">1.3.5.1</ecNumber>
    </recommendedName>
</protein>
<evidence type="ECO:0000313" key="16">
    <source>
        <dbReference type="Proteomes" id="UP001174909"/>
    </source>
</evidence>
<dbReference type="GO" id="GO:0005886">
    <property type="term" value="C:plasma membrane"/>
    <property type="evidence" value="ECO:0007669"/>
    <property type="project" value="TreeGrafter"/>
</dbReference>
<evidence type="ECO:0000313" key="15">
    <source>
        <dbReference type="EMBL" id="CAI8046332.1"/>
    </source>
</evidence>
<dbReference type="Pfam" id="PF00890">
    <property type="entry name" value="FAD_binding_2"/>
    <property type="match status" value="1"/>
</dbReference>
<evidence type="ECO:0000256" key="11">
    <source>
        <dbReference type="ARBA" id="ARBA00050942"/>
    </source>
</evidence>
<dbReference type="GO" id="GO:0022900">
    <property type="term" value="P:electron transport chain"/>
    <property type="evidence" value="ECO:0007669"/>
    <property type="project" value="InterPro"/>
</dbReference>
<dbReference type="EC" id="1.3.5.1" evidence="4"/>
<keyword evidence="5" id="KW-0813">Transport</keyword>
<evidence type="ECO:0000256" key="8">
    <source>
        <dbReference type="ARBA" id="ARBA00022982"/>
    </source>
</evidence>
<dbReference type="InterPro" id="IPR027477">
    <property type="entry name" value="Succ_DH/fumarate_Rdtase_cat_sf"/>
</dbReference>
<evidence type="ECO:0000256" key="1">
    <source>
        <dbReference type="ARBA" id="ARBA00001974"/>
    </source>
</evidence>
<dbReference type="InterPro" id="IPR003953">
    <property type="entry name" value="FAD-dep_OxRdtase_2_FAD-bd"/>
</dbReference>
<sequence>MLEHDVLVIGAGLAGMRAAIAARASGANTAIVSKVHPVRSHSNAAQGGINAALTDRGDDWEDHAYDTVKGSDFLGDQDAIEVMCKSAGRALIDMEHFGVTFNRDDEGYLGTRAFGGQRRARTFFVGDFTGQALLHVMFEQLIKSGVRRYEEWFVTSLIIEDGQVCGVMALEIRTGQVYAIRAKTVIFATGGLGRIFEPSTNALIVTGDGMALAYNAGAQLMDMEMVQYHPTTLAGSGVLISEAARGEGAYLLDKDGNRFMEKYAPNMMELASRDVVSRSEQTEINAGNGINRCVLLDCRHLGEALIMEKLSQIREIGIDLAGADMIREPIPIRPGMHYMMGGIKTDVDGLTNVPGVYAAGECACVSVHGGNRLGANSLLDTIVFGERSGNHAAEAARSVDYVEFNVEQAVRNEEKRIQDLLDRPGYGDRIASIRLGMGESMNRNLAVYRNQEGMEETLSDLELLQERFKSVPVENKGKVFNTDLIFALELGFMLDCAPPIVVSAIDRKDSRGAQARIDYPNRDDENWMKHLVVGKGETGPEITYAPVSITKWQPEERKY</sequence>
<dbReference type="NCBIfam" id="TIGR01812">
    <property type="entry name" value="sdhA_frdA_Gneg"/>
    <property type="match status" value="1"/>
</dbReference>
<dbReference type="GO" id="GO:0009061">
    <property type="term" value="P:anaerobic respiration"/>
    <property type="evidence" value="ECO:0007669"/>
    <property type="project" value="TreeGrafter"/>
</dbReference>
<dbReference type="PROSITE" id="PS00504">
    <property type="entry name" value="FRD_SDH_FAD_BINDING"/>
    <property type="match status" value="1"/>
</dbReference>
<dbReference type="PANTHER" id="PTHR11632">
    <property type="entry name" value="SUCCINATE DEHYDROGENASE 2 FLAVOPROTEIN SUBUNIT"/>
    <property type="match status" value="1"/>
</dbReference>
<feature type="domain" description="Fumarate reductase/succinate dehydrogenase flavoprotein-like C-terminal" evidence="14">
    <location>
        <begin position="436"/>
        <end position="559"/>
    </location>
</feature>
<dbReference type="PANTHER" id="PTHR11632:SF51">
    <property type="entry name" value="SUCCINATE DEHYDROGENASE [UBIQUINONE] FLAVOPROTEIN SUBUNIT, MITOCHONDRIAL"/>
    <property type="match status" value="1"/>
</dbReference>
<keyword evidence="7" id="KW-0274">FAD</keyword>
<dbReference type="SUPFAM" id="SSF46977">
    <property type="entry name" value="Succinate dehydrogenase/fumarate reductase flavoprotein C-terminal domain"/>
    <property type="match status" value="1"/>
</dbReference>
<evidence type="ECO:0000259" key="14">
    <source>
        <dbReference type="Pfam" id="PF02910"/>
    </source>
</evidence>
<gene>
    <name evidence="15" type="ORF">GBAR_LOCUS25614</name>
</gene>
<dbReference type="GO" id="GO:0008177">
    <property type="term" value="F:succinate dehydrogenase (quinone) activity"/>
    <property type="evidence" value="ECO:0007669"/>
    <property type="project" value="UniProtKB-EC"/>
</dbReference>
<feature type="domain" description="FAD-dependent oxidoreductase 2 FAD-binding" evidence="13">
    <location>
        <begin position="5"/>
        <end position="378"/>
    </location>
</feature>
<dbReference type="GO" id="GO:0008734">
    <property type="term" value="F:L-aspartate oxidase activity"/>
    <property type="evidence" value="ECO:0007669"/>
    <property type="project" value="UniProtKB-EC"/>
</dbReference>
<dbReference type="FunFam" id="3.90.700.10:FF:000002">
    <property type="entry name" value="L-aspartate oxidase"/>
    <property type="match status" value="1"/>
</dbReference>
<dbReference type="Gene3D" id="4.10.80.40">
    <property type="entry name" value="succinate dehydrogenase protein domain"/>
    <property type="match status" value="1"/>
</dbReference>
<dbReference type="AlphaFoldDB" id="A0AA35XD06"/>
<proteinExistence type="inferred from homology"/>
<keyword evidence="6" id="KW-0285">Flavoprotein</keyword>
<evidence type="ECO:0000256" key="10">
    <source>
        <dbReference type="ARBA" id="ARBA00023136"/>
    </source>
</evidence>
<dbReference type="InterPro" id="IPR030664">
    <property type="entry name" value="SdhA/FrdA/AprA"/>
</dbReference>
<dbReference type="SUPFAM" id="SSF51905">
    <property type="entry name" value="FAD/NAD(P)-binding domain"/>
    <property type="match status" value="1"/>
</dbReference>
<dbReference type="EMBL" id="CASHTH010003556">
    <property type="protein sequence ID" value="CAI8046332.1"/>
    <property type="molecule type" value="Genomic_DNA"/>
</dbReference>
<dbReference type="PRINTS" id="PR00411">
    <property type="entry name" value="PNDRDTASEI"/>
</dbReference>
<evidence type="ECO:0000256" key="5">
    <source>
        <dbReference type="ARBA" id="ARBA00022448"/>
    </source>
</evidence>
<dbReference type="InterPro" id="IPR015939">
    <property type="entry name" value="Fum_Rdtase/Succ_DH_flav-like_C"/>
</dbReference>
<dbReference type="PIRSF" id="PIRSF000171">
    <property type="entry name" value="SDHA_APRA_LASPO"/>
    <property type="match status" value="1"/>
</dbReference>
<dbReference type="Proteomes" id="UP001174909">
    <property type="component" value="Unassembled WGS sequence"/>
</dbReference>
<evidence type="ECO:0000256" key="2">
    <source>
        <dbReference type="ARBA" id="ARBA00004170"/>
    </source>
</evidence>
<dbReference type="GO" id="GO:0050660">
    <property type="term" value="F:flavin adenine dinucleotide binding"/>
    <property type="evidence" value="ECO:0007669"/>
    <property type="project" value="InterPro"/>
</dbReference>
<evidence type="ECO:0000259" key="13">
    <source>
        <dbReference type="Pfam" id="PF00890"/>
    </source>
</evidence>
<evidence type="ECO:0000256" key="3">
    <source>
        <dbReference type="ARBA" id="ARBA00008040"/>
    </source>
</evidence>
<keyword evidence="10" id="KW-0472">Membrane</keyword>
<comment type="subcellular location">
    <subcellularLocation>
        <location evidence="2">Membrane</location>
        <topology evidence="2">Peripheral membrane protein</topology>
    </subcellularLocation>
</comment>
<dbReference type="Pfam" id="PF02910">
    <property type="entry name" value="Succ_DH_flav_C"/>
    <property type="match status" value="1"/>
</dbReference>
<dbReference type="PRINTS" id="PR00368">
    <property type="entry name" value="FADPNR"/>
</dbReference>
<comment type="catalytic activity">
    <reaction evidence="11">
        <text>L-aspartate + O2 = iminosuccinate + H2O2</text>
        <dbReference type="Rhea" id="RHEA:25876"/>
        <dbReference type="ChEBI" id="CHEBI:15379"/>
        <dbReference type="ChEBI" id="CHEBI:16240"/>
        <dbReference type="ChEBI" id="CHEBI:29991"/>
        <dbReference type="ChEBI" id="CHEBI:77875"/>
        <dbReference type="EC" id="1.4.3.16"/>
    </reaction>
</comment>
<organism evidence="15 16">
    <name type="scientific">Geodia barretti</name>
    <name type="common">Barrett's horny sponge</name>
    <dbReference type="NCBI Taxonomy" id="519541"/>
    <lineage>
        <taxon>Eukaryota</taxon>
        <taxon>Metazoa</taxon>
        <taxon>Porifera</taxon>
        <taxon>Demospongiae</taxon>
        <taxon>Heteroscleromorpha</taxon>
        <taxon>Tetractinellida</taxon>
        <taxon>Astrophorina</taxon>
        <taxon>Geodiidae</taxon>
        <taxon>Geodia</taxon>
    </lineage>
</organism>
<dbReference type="Gene3D" id="3.90.700.10">
    <property type="entry name" value="Succinate dehydrogenase/fumarate reductase flavoprotein, catalytic domain"/>
    <property type="match status" value="1"/>
</dbReference>
<evidence type="ECO:0000256" key="7">
    <source>
        <dbReference type="ARBA" id="ARBA00022827"/>
    </source>
</evidence>
<evidence type="ECO:0000256" key="12">
    <source>
        <dbReference type="PIRSR" id="PIRSR000171-1"/>
    </source>
</evidence>
<name>A0AA35XD06_GEOBA</name>
<dbReference type="SUPFAM" id="SSF56425">
    <property type="entry name" value="Succinate dehydrogenase/fumarate reductase flavoprotein, catalytic domain"/>
    <property type="match status" value="1"/>
</dbReference>
<evidence type="ECO:0000256" key="4">
    <source>
        <dbReference type="ARBA" id="ARBA00012792"/>
    </source>
</evidence>
<dbReference type="InterPro" id="IPR014006">
    <property type="entry name" value="Succ_Dhase_FrdA_Gneg"/>
</dbReference>
<dbReference type="InterPro" id="IPR003952">
    <property type="entry name" value="FRD_SDH_FAD_BS"/>
</dbReference>
<dbReference type="GO" id="GO:0009055">
    <property type="term" value="F:electron transfer activity"/>
    <property type="evidence" value="ECO:0007669"/>
    <property type="project" value="TreeGrafter"/>
</dbReference>